<feature type="compositionally biased region" description="Low complexity" evidence="2">
    <location>
        <begin position="898"/>
        <end position="912"/>
    </location>
</feature>
<evidence type="ECO:0000256" key="3">
    <source>
        <dbReference type="SAM" id="Phobius"/>
    </source>
</evidence>
<accession>A0A6A5KQ89</accession>
<feature type="compositionally biased region" description="Low complexity" evidence="2">
    <location>
        <begin position="809"/>
        <end position="818"/>
    </location>
</feature>
<feature type="compositionally biased region" description="Low complexity" evidence="2">
    <location>
        <begin position="933"/>
        <end position="945"/>
    </location>
</feature>
<feature type="region of interest" description="Disordered" evidence="2">
    <location>
        <begin position="541"/>
        <end position="1012"/>
    </location>
</feature>
<feature type="compositionally biased region" description="Polar residues" evidence="2">
    <location>
        <begin position="543"/>
        <end position="556"/>
    </location>
</feature>
<feature type="compositionally biased region" description="Low complexity" evidence="2">
    <location>
        <begin position="777"/>
        <end position="787"/>
    </location>
</feature>
<feature type="compositionally biased region" description="Acidic residues" evidence="2">
    <location>
        <begin position="561"/>
        <end position="580"/>
    </location>
</feature>
<evidence type="ECO:0000256" key="1">
    <source>
        <dbReference type="SAM" id="Coils"/>
    </source>
</evidence>
<feature type="compositionally biased region" description="Polar residues" evidence="2">
    <location>
        <begin position="756"/>
        <end position="768"/>
    </location>
</feature>
<keyword evidence="3" id="KW-0812">Transmembrane</keyword>
<protein>
    <submittedName>
        <fullName evidence="4">Uncharacterized protein</fullName>
    </submittedName>
</protein>
<feature type="compositionally biased region" description="Low complexity" evidence="2">
    <location>
        <begin position="867"/>
        <end position="876"/>
    </location>
</feature>
<dbReference type="PRINTS" id="PR01217">
    <property type="entry name" value="PRICHEXTENSN"/>
</dbReference>
<dbReference type="AlphaFoldDB" id="A0A6A5KQ89"/>
<feature type="compositionally biased region" description="Polar residues" evidence="2">
    <location>
        <begin position="959"/>
        <end position="972"/>
    </location>
</feature>
<organism evidence="4 5">
    <name type="scientific">Decorospora gaudefroyi</name>
    <dbReference type="NCBI Taxonomy" id="184978"/>
    <lineage>
        <taxon>Eukaryota</taxon>
        <taxon>Fungi</taxon>
        <taxon>Dikarya</taxon>
        <taxon>Ascomycota</taxon>
        <taxon>Pezizomycotina</taxon>
        <taxon>Dothideomycetes</taxon>
        <taxon>Pleosporomycetidae</taxon>
        <taxon>Pleosporales</taxon>
        <taxon>Pleosporineae</taxon>
        <taxon>Pleosporaceae</taxon>
        <taxon>Decorospora</taxon>
    </lineage>
</organism>
<feature type="compositionally biased region" description="Basic residues" evidence="2">
    <location>
        <begin position="877"/>
        <end position="886"/>
    </location>
</feature>
<feature type="compositionally biased region" description="Basic and acidic residues" evidence="2">
    <location>
        <begin position="678"/>
        <end position="708"/>
    </location>
</feature>
<dbReference type="Proteomes" id="UP000800040">
    <property type="component" value="Unassembled WGS sequence"/>
</dbReference>
<keyword evidence="3" id="KW-1133">Transmembrane helix</keyword>
<gene>
    <name evidence="4" type="ORF">BDW02DRAFT_593752</name>
</gene>
<feature type="compositionally biased region" description="Acidic residues" evidence="2">
    <location>
        <begin position="663"/>
        <end position="672"/>
    </location>
</feature>
<feature type="compositionally biased region" description="Basic and acidic residues" evidence="2">
    <location>
        <begin position="741"/>
        <end position="753"/>
    </location>
</feature>
<feature type="compositionally biased region" description="Polar residues" evidence="2">
    <location>
        <begin position="602"/>
        <end position="622"/>
    </location>
</feature>
<dbReference type="EMBL" id="ML975245">
    <property type="protein sequence ID" value="KAF1839398.1"/>
    <property type="molecule type" value="Genomic_DNA"/>
</dbReference>
<feature type="region of interest" description="Disordered" evidence="2">
    <location>
        <begin position="79"/>
        <end position="107"/>
    </location>
</feature>
<evidence type="ECO:0000256" key="2">
    <source>
        <dbReference type="SAM" id="MobiDB-lite"/>
    </source>
</evidence>
<feature type="transmembrane region" description="Helical" evidence="3">
    <location>
        <begin position="21"/>
        <end position="40"/>
    </location>
</feature>
<reference evidence="4" key="1">
    <citation type="submission" date="2020-01" db="EMBL/GenBank/DDBJ databases">
        <authorList>
            <consortium name="DOE Joint Genome Institute"/>
            <person name="Haridas S."/>
            <person name="Albert R."/>
            <person name="Binder M."/>
            <person name="Bloem J."/>
            <person name="Labutti K."/>
            <person name="Salamov A."/>
            <person name="Andreopoulos B."/>
            <person name="Baker S.E."/>
            <person name="Barry K."/>
            <person name="Bills G."/>
            <person name="Bluhm B.H."/>
            <person name="Cannon C."/>
            <person name="Castanera R."/>
            <person name="Culley D.E."/>
            <person name="Daum C."/>
            <person name="Ezra D."/>
            <person name="Gonzalez J.B."/>
            <person name="Henrissat B."/>
            <person name="Kuo A."/>
            <person name="Liang C."/>
            <person name="Lipzen A."/>
            <person name="Lutzoni F."/>
            <person name="Magnuson J."/>
            <person name="Mondo S."/>
            <person name="Nolan M."/>
            <person name="Ohm R."/>
            <person name="Pangilinan J."/>
            <person name="Park H.-J."/>
            <person name="Ramirez L."/>
            <person name="Alfaro M."/>
            <person name="Sun H."/>
            <person name="Tritt A."/>
            <person name="Yoshinaga Y."/>
            <person name="Zwiers L.-H."/>
            <person name="Turgeon B.G."/>
            <person name="Goodwin S.B."/>
            <person name="Spatafora J.W."/>
            <person name="Crous P.W."/>
            <person name="Grigoriev I.V."/>
        </authorList>
    </citation>
    <scope>NUCLEOTIDE SEQUENCE</scope>
    <source>
        <strain evidence="4">P77</strain>
    </source>
</reference>
<keyword evidence="1" id="KW-0175">Coiled coil</keyword>
<feature type="coiled-coil region" evidence="1">
    <location>
        <begin position="204"/>
        <end position="271"/>
    </location>
</feature>
<name>A0A6A5KQ89_9PLEO</name>
<feature type="compositionally biased region" description="Basic and acidic residues" evidence="2">
    <location>
        <begin position="993"/>
        <end position="1012"/>
    </location>
</feature>
<keyword evidence="5" id="KW-1185">Reference proteome</keyword>
<proteinExistence type="predicted"/>
<evidence type="ECO:0000313" key="5">
    <source>
        <dbReference type="Proteomes" id="UP000800040"/>
    </source>
</evidence>
<evidence type="ECO:0000313" key="4">
    <source>
        <dbReference type="EMBL" id="KAF1839398.1"/>
    </source>
</evidence>
<keyword evidence="3" id="KW-0472">Membrane</keyword>
<sequence>MATQHTTSRLLSETSTGWRHIDNGFLVLFICFFLFIVALFSRDARAEATLYEIADGEWMDQTKKQLLEALRKEMKKAHSGCGVGREQQAGTYSQPPKEHHAQPVQAKKGMTEEYLTTALRPIVDQLRRLEEGQGAQQTKLEEVKLDSEAQDAKIKKHGEKVLKSVKIVVAKMLEERISAMPSAFDPSAVNDQMQDLVKQQHSGAEKLITMQQDIEAQEKNIEEQEQRFTSMLKNTVSAISAFDPSALKQKIQHLAKQQKTMATNLESLERERESGDLSSHGLERRMQTLFENNVSSIPKHHPVNLGPIKSRLDGLEKASRDASAESLEQKFLPLIDAKLDSMPKHQPVNLEPITSRLEALEQDKETEIMPVNMEPISNRLDALEAQQANQQTQVANLGEQVEEIVKSPLMHNNVSGQRMEQLAKGVHVNHASYIKLRENLKDGFGKCVELNNTVANLEAGHAGLGNTQHIVQNFVNEVYLARSRAGLKLGEVCMDSWGLDEQELEHFLRTTSGGPGTYEDLVYCALDNALARVTHLETHTGVLKTTDNGNSDGPTNGETGEGGEGEDEGQDKVEDEEELSDYSSLFSNTLDFSPPYSPARSIRSTPPRTQGGSQGSVDNQTPRAAPQEPILTTAEPDKVPTQNLEPPMNVQEHQAEDIPVATTEEESEDENDSLFNDVDSKASKKYVTAEEAPRKVAAKEETPKEAAVKMDNPTADTPKGKAPKPKISISHEASPPTPSQKSEDPVTKPEKGFEFTFSSTPMSFTKPTPFTFGTDATTPTSSFTFGPPTTPKEPLPSDAASPAPQKKNTPTSPFTFSPTPTPKEPLPSSATSPSPQPKNQNPQEPAKKSSSFTFSPAPTAKEPLPPSSATSPSPQSKKPKPQKPAKKSPSNVFHNFHSKPSPTSSTPPLKSPISFTNSPTEVPSFLSFPYGAPSTPNTPTTSFTFEAGTSRSRDAGSGDMQSGNAQLDNTSDAGMPTAGSFRIPADTSEEEQEHGLESELVDEKADSDSGGE</sequence>